<dbReference type="AlphaFoldDB" id="A0A383D6X3"/>
<keyword evidence="3" id="KW-0677">Repeat</keyword>
<protein>
    <recommendedName>
        <fullName evidence="12">ABC transporter domain-containing protein</fullName>
    </recommendedName>
</protein>
<evidence type="ECO:0000256" key="10">
    <source>
        <dbReference type="ARBA" id="ARBA00023204"/>
    </source>
</evidence>
<keyword evidence="10" id="KW-0234">DNA repair</keyword>
<accession>A0A383D6X3</accession>
<evidence type="ECO:0000256" key="3">
    <source>
        <dbReference type="ARBA" id="ARBA00022737"/>
    </source>
</evidence>
<gene>
    <name evidence="11" type="ORF">METZ01_LOCUS492995</name>
</gene>
<keyword evidence="4" id="KW-0547">Nucleotide-binding</keyword>
<evidence type="ECO:0000256" key="8">
    <source>
        <dbReference type="ARBA" id="ARBA00022881"/>
    </source>
</evidence>
<evidence type="ECO:0008006" key="12">
    <source>
        <dbReference type="Google" id="ProtNLM"/>
    </source>
</evidence>
<comment type="subcellular location">
    <subcellularLocation>
        <location evidence="1">Cytoplasm</location>
    </subcellularLocation>
</comment>
<proteinExistence type="predicted"/>
<dbReference type="SUPFAM" id="SSF52540">
    <property type="entry name" value="P-loop containing nucleoside triphosphate hydrolases"/>
    <property type="match status" value="1"/>
</dbReference>
<keyword evidence="9" id="KW-0238">DNA-binding</keyword>
<feature type="non-terminal residue" evidence="11">
    <location>
        <position position="97"/>
    </location>
</feature>
<name>A0A383D6X3_9ZZZZ</name>
<evidence type="ECO:0000256" key="5">
    <source>
        <dbReference type="ARBA" id="ARBA00022763"/>
    </source>
</evidence>
<dbReference type="EMBL" id="UINC01214765">
    <property type="protein sequence ID" value="SVE40141.1"/>
    <property type="molecule type" value="Genomic_DNA"/>
</dbReference>
<keyword evidence="6" id="KW-0228">DNA excision</keyword>
<evidence type="ECO:0000313" key="11">
    <source>
        <dbReference type="EMBL" id="SVE40141.1"/>
    </source>
</evidence>
<sequence>MPNRSKVKSKTPKNANRSWHRGFISLREVRQNNLKGFDLDLPLGQLIVVTGPSGSGKSSLAFQTLYAEGQRRYIETFSPYTRQFFERMDKPRVEEVN</sequence>
<evidence type="ECO:0000256" key="2">
    <source>
        <dbReference type="ARBA" id="ARBA00022490"/>
    </source>
</evidence>
<reference evidence="11" key="1">
    <citation type="submission" date="2018-05" db="EMBL/GenBank/DDBJ databases">
        <authorList>
            <person name="Lanie J.A."/>
            <person name="Ng W.-L."/>
            <person name="Kazmierczak K.M."/>
            <person name="Andrzejewski T.M."/>
            <person name="Davidsen T.M."/>
            <person name="Wayne K.J."/>
            <person name="Tettelin H."/>
            <person name="Glass J.I."/>
            <person name="Rusch D."/>
            <person name="Podicherti R."/>
            <person name="Tsui H.-C.T."/>
            <person name="Winkler M.E."/>
        </authorList>
    </citation>
    <scope>NUCLEOTIDE SEQUENCE</scope>
</reference>
<keyword evidence="5" id="KW-0227">DNA damage</keyword>
<dbReference type="InterPro" id="IPR027417">
    <property type="entry name" value="P-loop_NTPase"/>
</dbReference>
<keyword evidence="8" id="KW-0267">Excision nuclease</keyword>
<evidence type="ECO:0000256" key="7">
    <source>
        <dbReference type="ARBA" id="ARBA00022840"/>
    </source>
</evidence>
<organism evidence="11">
    <name type="scientific">marine metagenome</name>
    <dbReference type="NCBI Taxonomy" id="408172"/>
    <lineage>
        <taxon>unclassified sequences</taxon>
        <taxon>metagenomes</taxon>
        <taxon>ecological metagenomes</taxon>
    </lineage>
</organism>
<dbReference type="GO" id="GO:0005737">
    <property type="term" value="C:cytoplasm"/>
    <property type="evidence" value="ECO:0007669"/>
    <property type="project" value="UniProtKB-SubCell"/>
</dbReference>
<evidence type="ECO:0000256" key="6">
    <source>
        <dbReference type="ARBA" id="ARBA00022769"/>
    </source>
</evidence>
<dbReference type="PANTHER" id="PTHR43152">
    <property type="entry name" value="UVRABC SYSTEM PROTEIN A"/>
    <property type="match status" value="1"/>
</dbReference>
<evidence type="ECO:0000256" key="9">
    <source>
        <dbReference type="ARBA" id="ARBA00023125"/>
    </source>
</evidence>
<dbReference type="Gene3D" id="3.40.50.300">
    <property type="entry name" value="P-loop containing nucleotide triphosphate hydrolases"/>
    <property type="match status" value="1"/>
</dbReference>
<dbReference type="GO" id="GO:0004518">
    <property type="term" value="F:nuclease activity"/>
    <property type="evidence" value="ECO:0007669"/>
    <property type="project" value="UniProtKB-KW"/>
</dbReference>
<dbReference type="GO" id="GO:0006281">
    <property type="term" value="P:DNA repair"/>
    <property type="evidence" value="ECO:0007669"/>
    <property type="project" value="UniProtKB-KW"/>
</dbReference>
<evidence type="ECO:0000256" key="4">
    <source>
        <dbReference type="ARBA" id="ARBA00022741"/>
    </source>
</evidence>
<evidence type="ECO:0000256" key="1">
    <source>
        <dbReference type="ARBA" id="ARBA00004496"/>
    </source>
</evidence>
<dbReference type="PANTHER" id="PTHR43152:SF3">
    <property type="entry name" value="UVRABC SYSTEM PROTEIN A"/>
    <property type="match status" value="1"/>
</dbReference>
<dbReference type="GO" id="GO:0003677">
    <property type="term" value="F:DNA binding"/>
    <property type="evidence" value="ECO:0007669"/>
    <property type="project" value="UniProtKB-KW"/>
</dbReference>
<keyword evidence="7" id="KW-0067">ATP-binding</keyword>
<dbReference type="GO" id="GO:0005524">
    <property type="term" value="F:ATP binding"/>
    <property type="evidence" value="ECO:0007669"/>
    <property type="project" value="UniProtKB-KW"/>
</dbReference>
<keyword evidence="2" id="KW-0963">Cytoplasm</keyword>